<comment type="caution">
    <text evidence="13">The sequence shown here is derived from an EMBL/GenBank/DDBJ whole genome shotgun (WGS) entry which is preliminary data.</text>
</comment>
<name>A0A9Q0ND08_9DIPT</name>
<feature type="transmembrane region" description="Helical" evidence="12">
    <location>
        <begin position="299"/>
        <end position="322"/>
    </location>
</feature>
<proteinExistence type="inferred from homology"/>
<dbReference type="InterPro" id="IPR001734">
    <property type="entry name" value="Na/solute_symporter"/>
</dbReference>
<feature type="non-terminal residue" evidence="13">
    <location>
        <position position="430"/>
    </location>
</feature>
<dbReference type="AlphaFoldDB" id="A0A9Q0ND08"/>
<feature type="transmembrane region" description="Helical" evidence="12">
    <location>
        <begin position="382"/>
        <end position="405"/>
    </location>
</feature>
<keyword evidence="6 12" id="KW-1133">Transmembrane helix</keyword>
<dbReference type="EMBL" id="WJQU01000001">
    <property type="protein sequence ID" value="KAJ6648014.1"/>
    <property type="molecule type" value="Genomic_DNA"/>
</dbReference>
<feature type="transmembrane region" description="Helical" evidence="12">
    <location>
        <begin position="48"/>
        <end position="69"/>
    </location>
</feature>
<feature type="transmembrane region" description="Helical" evidence="12">
    <location>
        <begin position="272"/>
        <end position="293"/>
    </location>
</feature>
<evidence type="ECO:0000313" key="14">
    <source>
        <dbReference type="Proteomes" id="UP001151699"/>
    </source>
</evidence>
<reference evidence="13" key="1">
    <citation type="submission" date="2022-07" db="EMBL/GenBank/DDBJ databases">
        <authorList>
            <person name="Trinca V."/>
            <person name="Uliana J.V.C."/>
            <person name="Torres T.T."/>
            <person name="Ward R.J."/>
            <person name="Monesi N."/>
        </authorList>
    </citation>
    <scope>NUCLEOTIDE SEQUENCE</scope>
    <source>
        <strain evidence="13">HSMRA1968</strain>
        <tissue evidence="13">Whole embryos</tissue>
    </source>
</reference>
<evidence type="ECO:0000256" key="12">
    <source>
        <dbReference type="SAM" id="Phobius"/>
    </source>
</evidence>
<keyword evidence="5 12" id="KW-0812">Transmembrane</keyword>
<evidence type="ECO:0000256" key="9">
    <source>
        <dbReference type="ARBA" id="ARBA00023136"/>
    </source>
</evidence>
<keyword evidence="14" id="KW-1185">Reference proteome</keyword>
<evidence type="ECO:0000256" key="4">
    <source>
        <dbReference type="ARBA" id="ARBA00022475"/>
    </source>
</evidence>
<accession>A0A9Q0ND08</accession>
<keyword evidence="7" id="KW-0915">Sodium</keyword>
<dbReference type="GO" id="GO:0005886">
    <property type="term" value="C:plasma membrane"/>
    <property type="evidence" value="ECO:0007669"/>
    <property type="project" value="UniProtKB-SubCell"/>
</dbReference>
<feature type="transmembrane region" description="Helical" evidence="12">
    <location>
        <begin position="20"/>
        <end position="41"/>
    </location>
</feature>
<organism evidence="13 14">
    <name type="scientific">Pseudolycoriella hygida</name>
    <dbReference type="NCBI Taxonomy" id="35572"/>
    <lineage>
        <taxon>Eukaryota</taxon>
        <taxon>Metazoa</taxon>
        <taxon>Ecdysozoa</taxon>
        <taxon>Arthropoda</taxon>
        <taxon>Hexapoda</taxon>
        <taxon>Insecta</taxon>
        <taxon>Pterygota</taxon>
        <taxon>Neoptera</taxon>
        <taxon>Endopterygota</taxon>
        <taxon>Diptera</taxon>
        <taxon>Nematocera</taxon>
        <taxon>Sciaroidea</taxon>
        <taxon>Sciaridae</taxon>
        <taxon>Pseudolycoriella</taxon>
    </lineage>
</organism>
<evidence type="ECO:0000256" key="8">
    <source>
        <dbReference type="ARBA" id="ARBA00023065"/>
    </source>
</evidence>
<keyword evidence="9 12" id="KW-0472">Membrane</keyword>
<evidence type="ECO:0000256" key="2">
    <source>
        <dbReference type="ARBA" id="ARBA00006434"/>
    </source>
</evidence>
<evidence type="ECO:0000256" key="6">
    <source>
        <dbReference type="ARBA" id="ARBA00022989"/>
    </source>
</evidence>
<feature type="transmembrane region" description="Helical" evidence="12">
    <location>
        <begin position="238"/>
        <end position="260"/>
    </location>
</feature>
<keyword evidence="3" id="KW-0813">Transport</keyword>
<feature type="transmembrane region" description="Helical" evidence="12">
    <location>
        <begin position="95"/>
        <end position="113"/>
    </location>
</feature>
<dbReference type="Proteomes" id="UP001151699">
    <property type="component" value="Chromosome A"/>
</dbReference>
<keyword evidence="4" id="KW-1003">Cell membrane</keyword>
<evidence type="ECO:0000256" key="5">
    <source>
        <dbReference type="ARBA" id="ARBA00022692"/>
    </source>
</evidence>
<feature type="transmembrane region" description="Helical" evidence="12">
    <location>
        <begin position="194"/>
        <end position="218"/>
    </location>
</feature>
<dbReference type="PANTHER" id="PTHR42985:SF39">
    <property type="entry name" value="GH10366P"/>
    <property type="match status" value="1"/>
</dbReference>
<sequence length="430" mass="47616">MPITVLGPSLAVDQVTGFGYEISSALIFLVCIAYSSLAVLWTDVLQTIVMMVGLVTLMICGVQEVGGFMEAWKKSEETGRINFFNFDPDPRNRHTFWSATIGGFFVWLPLFGATQAQIQRYNSVPTLRQSTQCLVFNMFGMIVIMFVCSFIGLIIYGNYYDCDPVAAKIVSSADQLLPLFVVDVLRDYPGLSGLLVAGLTCGTLSTVSSCLNSLTALITEDFVKKYRPEWDEIKLGYVSKIISTVTGLIAFALVFVVRILNYTINISPFSTLIHGSLLGPILGAFTLGMFLPWVNNMGILLGMFFSILFSGFFGLGSIIAGIQNILPNQRLNLTLEGCVCSNGIEEQYCRDFPDNEYLKLPDNSHWKDNDDSVLVRMLTISYIWQPGVGTISTIVFGIFFSALVFGESTMQNWIDYDDKVEFITPKGKNG</sequence>
<evidence type="ECO:0000313" key="13">
    <source>
        <dbReference type="EMBL" id="KAJ6648014.1"/>
    </source>
</evidence>
<dbReference type="InterPro" id="IPR038377">
    <property type="entry name" value="Na/Glc_symporter_sf"/>
</dbReference>
<dbReference type="GO" id="GO:0006814">
    <property type="term" value="P:sodium ion transport"/>
    <property type="evidence" value="ECO:0007669"/>
    <property type="project" value="UniProtKB-KW"/>
</dbReference>
<evidence type="ECO:0000256" key="7">
    <source>
        <dbReference type="ARBA" id="ARBA00023053"/>
    </source>
</evidence>
<dbReference type="Gene3D" id="1.20.1730.10">
    <property type="entry name" value="Sodium/glucose cotransporter"/>
    <property type="match status" value="1"/>
</dbReference>
<gene>
    <name evidence="13" type="primary">SLC5A8_0</name>
    <name evidence="13" type="ORF">Bhyg_03239</name>
</gene>
<comment type="similarity">
    <text evidence="2 11">Belongs to the sodium:solute symporter (SSF) (TC 2.A.21) family.</text>
</comment>
<dbReference type="GO" id="GO:0015293">
    <property type="term" value="F:symporter activity"/>
    <property type="evidence" value="ECO:0007669"/>
    <property type="project" value="TreeGrafter"/>
</dbReference>
<dbReference type="InterPro" id="IPR051163">
    <property type="entry name" value="Sodium:Solute_Symporter_SSF"/>
</dbReference>
<dbReference type="PROSITE" id="PS50283">
    <property type="entry name" value="NA_SOLUT_SYMP_3"/>
    <property type="match status" value="1"/>
</dbReference>
<keyword evidence="8" id="KW-0406">Ion transport</keyword>
<evidence type="ECO:0000256" key="11">
    <source>
        <dbReference type="RuleBase" id="RU362091"/>
    </source>
</evidence>
<evidence type="ECO:0000256" key="3">
    <source>
        <dbReference type="ARBA" id="ARBA00022448"/>
    </source>
</evidence>
<evidence type="ECO:0000256" key="10">
    <source>
        <dbReference type="ARBA" id="ARBA00023201"/>
    </source>
</evidence>
<comment type="subcellular location">
    <subcellularLocation>
        <location evidence="1">Cell membrane</location>
        <topology evidence="1">Multi-pass membrane protein</topology>
    </subcellularLocation>
</comment>
<dbReference type="Pfam" id="PF00474">
    <property type="entry name" value="SSF"/>
    <property type="match status" value="1"/>
</dbReference>
<feature type="transmembrane region" description="Helical" evidence="12">
    <location>
        <begin position="134"/>
        <end position="159"/>
    </location>
</feature>
<dbReference type="PANTHER" id="PTHR42985">
    <property type="entry name" value="SODIUM-COUPLED MONOCARBOXYLATE TRANSPORTER"/>
    <property type="match status" value="1"/>
</dbReference>
<protein>
    <submittedName>
        <fullName evidence="13">Sodium-coupled monocarboxylate transporter 1</fullName>
    </submittedName>
</protein>
<dbReference type="OrthoDB" id="6132759at2759"/>
<evidence type="ECO:0000256" key="1">
    <source>
        <dbReference type="ARBA" id="ARBA00004651"/>
    </source>
</evidence>
<keyword evidence="10" id="KW-0739">Sodium transport</keyword>